<evidence type="ECO:0000256" key="10">
    <source>
        <dbReference type="ARBA" id="ARBA00023004"/>
    </source>
</evidence>
<dbReference type="PANTHER" id="PTHR24291">
    <property type="entry name" value="CYTOCHROME P450 FAMILY 4"/>
    <property type="match status" value="1"/>
</dbReference>
<dbReference type="SUPFAM" id="SSF48264">
    <property type="entry name" value="Cytochrome P450"/>
    <property type="match status" value="1"/>
</dbReference>
<dbReference type="Pfam" id="PF00067">
    <property type="entry name" value="p450"/>
    <property type="match status" value="1"/>
</dbReference>
<dbReference type="Gene3D" id="1.10.630.10">
    <property type="entry name" value="Cytochrome P450"/>
    <property type="match status" value="1"/>
</dbReference>
<dbReference type="GO" id="GO:0005506">
    <property type="term" value="F:iron ion binding"/>
    <property type="evidence" value="ECO:0007669"/>
    <property type="project" value="InterPro"/>
</dbReference>
<dbReference type="AlphaFoldDB" id="A0A6L2P9X9"/>
<dbReference type="InterPro" id="IPR036396">
    <property type="entry name" value="Cyt_P450_sf"/>
</dbReference>
<evidence type="ECO:0000256" key="4">
    <source>
        <dbReference type="ARBA" id="ARBA00010617"/>
    </source>
</evidence>
<comment type="similarity">
    <text evidence="4">Belongs to the cytochrome P450 family.</text>
</comment>
<keyword evidence="11" id="KW-0503">Monooxygenase</keyword>
<keyword evidence="6" id="KW-0479">Metal-binding</keyword>
<keyword evidence="5" id="KW-0349">Heme</keyword>
<evidence type="ECO:0000256" key="6">
    <source>
        <dbReference type="ARBA" id="ARBA00022723"/>
    </source>
</evidence>
<proteinExistence type="inferred from homology"/>
<organism evidence="13 14">
    <name type="scientific">Coptotermes formosanus</name>
    <name type="common">Formosan subterranean termite</name>
    <dbReference type="NCBI Taxonomy" id="36987"/>
    <lineage>
        <taxon>Eukaryota</taxon>
        <taxon>Metazoa</taxon>
        <taxon>Ecdysozoa</taxon>
        <taxon>Arthropoda</taxon>
        <taxon>Hexapoda</taxon>
        <taxon>Insecta</taxon>
        <taxon>Pterygota</taxon>
        <taxon>Neoptera</taxon>
        <taxon>Polyneoptera</taxon>
        <taxon>Dictyoptera</taxon>
        <taxon>Blattodea</taxon>
        <taxon>Blattoidea</taxon>
        <taxon>Termitoidae</taxon>
        <taxon>Rhinotermitidae</taxon>
        <taxon>Coptotermes</taxon>
    </lineage>
</organism>
<name>A0A6L2P9X9_COPFO</name>
<dbReference type="InParanoid" id="A0A6L2P9X9"/>
<evidence type="ECO:0000256" key="2">
    <source>
        <dbReference type="ARBA" id="ARBA00004174"/>
    </source>
</evidence>
<evidence type="ECO:0000256" key="11">
    <source>
        <dbReference type="ARBA" id="ARBA00023033"/>
    </source>
</evidence>
<feature type="non-terminal residue" evidence="13">
    <location>
        <position position="1"/>
    </location>
</feature>
<dbReference type="InterPro" id="IPR050196">
    <property type="entry name" value="Cytochrome_P450_Monoox"/>
</dbReference>
<dbReference type="EMBL" id="BLKM01006879">
    <property type="protein sequence ID" value="GFG29131.1"/>
    <property type="molecule type" value="Genomic_DNA"/>
</dbReference>
<evidence type="ECO:0000313" key="14">
    <source>
        <dbReference type="Proteomes" id="UP000502823"/>
    </source>
</evidence>
<dbReference type="OrthoDB" id="1470350at2759"/>
<keyword evidence="7" id="KW-0256">Endoplasmic reticulum</keyword>
<evidence type="ECO:0000256" key="9">
    <source>
        <dbReference type="ARBA" id="ARBA00023002"/>
    </source>
</evidence>
<comment type="caution">
    <text evidence="13">The sequence shown here is derived from an EMBL/GenBank/DDBJ whole genome shotgun (WGS) entry which is preliminary data.</text>
</comment>
<evidence type="ECO:0000256" key="1">
    <source>
        <dbReference type="ARBA" id="ARBA00001971"/>
    </source>
</evidence>
<keyword evidence="8" id="KW-0492">Microsome</keyword>
<dbReference type="GO" id="GO:0020037">
    <property type="term" value="F:heme binding"/>
    <property type="evidence" value="ECO:0007669"/>
    <property type="project" value="InterPro"/>
</dbReference>
<feature type="non-terminal residue" evidence="13">
    <location>
        <position position="60"/>
    </location>
</feature>
<keyword evidence="12" id="KW-0472">Membrane</keyword>
<dbReference type="InterPro" id="IPR001128">
    <property type="entry name" value="Cyt_P450"/>
</dbReference>
<comment type="subcellular location">
    <subcellularLocation>
        <location evidence="3">Endoplasmic reticulum membrane</location>
        <topology evidence="3">Peripheral membrane protein</topology>
    </subcellularLocation>
    <subcellularLocation>
        <location evidence="2">Microsome membrane</location>
        <topology evidence="2">Peripheral membrane protein</topology>
    </subcellularLocation>
</comment>
<evidence type="ECO:0000256" key="3">
    <source>
        <dbReference type="ARBA" id="ARBA00004406"/>
    </source>
</evidence>
<dbReference type="PANTHER" id="PTHR24291:SF189">
    <property type="entry name" value="CYTOCHROME P450 4C3-RELATED"/>
    <property type="match status" value="1"/>
</dbReference>
<evidence type="ECO:0000256" key="8">
    <source>
        <dbReference type="ARBA" id="ARBA00022848"/>
    </source>
</evidence>
<keyword evidence="9" id="KW-0560">Oxidoreductase</keyword>
<evidence type="ECO:0000256" key="5">
    <source>
        <dbReference type="ARBA" id="ARBA00022617"/>
    </source>
</evidence>
<reference evidence="14" key="1">
    <citation type="submission" date="2020-01" db="EMBL/GenBank/DDBJ databases">
        <title>Draft genome sequence of the Termite Coptotermes fromosanus.</title>
        <authorList>
            <person name="Itakura S."/>
            <person name="Yosikawa Y."/>
            <person name="Umezawa K."/>
        </authorList>
    </citation>
    <scope>NUCLEOTIDE SEQUENCE [LARGE SCALE GENOMIC DNA]</scope>
</reference>
<evidence type="ECO:0000256" key="12">
    <source>
        <dbReference type="ARBA" id="ARBA00023136"/>
    </source>
</evidence>
<dbReference type="GO" id="GO:0004497">
    <property type="term" value="F:monooxygenase activity"/>
    <property type="evidence" value="ECO:0007669"/>
    <property type="project" value="UniProtKB-KW"/>
</dbReference>
<keyword evidence="10" id="KW-0408">Iron</keyword>
<accession>A0A6L2P9X9</accession>
<sequence length="60" mass="7219">KWQLHRKMITPSFHFKILENFLKVFSEKSEVLVRTLQKKIGSQSFDIYPYINRCSLDIIC</sequence>
<evidence type="ECO:0000256" key="7">
    <source>
        <dbReference type="ARBA" id="ARBA00022824"/>
    </source>
</evidence>
<dbReference type="GO" id="GO:0005789">
    <property type="term" value="C:endoplasmic reticulum membrane"/>
    <property type="evidence" value="ECO:0007669"/>
    <property type="project" value="UniProtKB-SubCell"/>
</dbReference>
<protein>
    <recommendedName>
        <fullName evidence="15">Cytochrome P450</fullName>
    </recommendedName>
</protein>
<gene>
    <name evidence="13" type="ORF">Cfor_03845</name>
</gene>
<keyword evidence="14" id="KW-1185">Reference proteome</keyword>
<dbReference type="GO" id="GO:0016705">
    <property type="term" value="F:oxidoreductase activity, acting on paired donors, with incorporation or reduction of molecular oxygen"/>
    <property type="evidence" value="ECO:0007669"/>
    <property type="project" value="InterPro"/>
</dbReference>
<evidence type="ECO:0000313" key="13">
    <source>
        <dbReference type="EMBL" id="GFG29131.1"/>
    </source>
</evidence>
<comment type="cofactor">
    <cofactor evidence="1">
        <name>heme</name>
        <dbReference type="ChEBI" id="CHEBI:30413"/>
    </cofactor>
</comment>
<dbReference type="Proteomes" id="UP000502823">
    <property type="component" value="Unassembled WGS sequence"/>
</dbReference>
<evidence type="ECO:0008006" key="15">
    <source>
        <dbReference type="Google" id="ProtNLM"/>
    </source>
</evidence>